<sequence>MQISKSVPVLLLATSAIYMSQAIAAPADEEGYYGVARVISAERKARNMDSSARPGIGSFVPGDDSQKAMTGSIGVGYRFGNGWRVEGELTLPQSDTFTSGSTAFPTSLNRHHIDSRRVMLNAYRDLRITEKLAMYGSAGLGLARLESKGGQGHESRQYGASTQTNLAWSVGAGVAYDVTDRLALDLGYRYVDMGDTESGWNNFANARGLQDEKMKANLVSSEFSLGMRWAF</sequence>
<organism evidence="4 5">
    <name type="scientific">Pseudomonas fluorescens</name>
    <dbReference type="NCBI Taxonomy" id="294"/>
    <lineage>
        <taxon>Bacteria</taxon>
        <taxon>Pseudomonadati</taxon>
        <taxon>Pseudomonadota</taxon>
        <taxon>Gammaproteobacteria</taxon>
        <taxon>Pseudomonadales</taxon>
        <taxon>Pseudomonadaceae</taxon>
        <taxon>Pseudomonas</taxon>
    </lineage>
</organism>
<dbReference type="Pfam" id="PF13505">
    <property type="entry name" value="OMP_b-brl"/>
    <property type="match status" value="1"/>
</dbReference>
<evidence type="ECO:0000256" key="2">
    <source>
        <dbReference type="SAM" id="SignalP"/>
    </source>
</evidence>
<accession>A0A109KWY0</accession>
<dbReference type="InterPro" id="IPR011250">
    <property type="entry name" value="OMP/PagP_B-barrel"/>
</dbReference>
<dbReference type="AlphaFoldDB" id="A0A109KWY0"/>
<dbReference type="EMBL" id="LCYC01000031">
    <property type="protein sequence ID" value="KWV76897.1"/>
    <property type="molecule type" value="Genomic_DNA"/>
</dbReference>
<protein>
    <submittedName>
        <fullName evidence="4">Outer membrane protein PagN</fullName>
    </submittedName>
</protein>
<dbReference type="Proteomes" id="UP000063434">
    <property type="component" value="Unassembled WGS sequence"/>
</dbReference>
<name>A0A109KWY0_PSEFL</name>
<feature type="domain" description="Outer membrane protein beta-barrel" evidence="3">
    <location>
        <begin position="27"/>
        <end position="202"/>
    </location>
</feature>
<dbReference type="SUPFAM" id="SSF56925">
    <property type="entry name" value="OMPA-like"/>
    <property type="match status" value="1"/>
</dbReference>
<evidence type="ECO:0000313" key="4">
    <source>
        <dbReference type="EMBL" id="KWV76897.1"/>
    </source>
</evidence>
<dbReference type="RefSeq" id="WP_060765927.1">
    <property type="nucleotide sequence ID" value="NZ_LCYC01000031.1"/>
</dbReference>
<comment type="caution">
    <text evidence="4">The sequence shown here is derived from an EMBL/GenBank/DDBJ whole genome shotgun (WGS) entry which is preliminary data.</text>
</comment>
<feature type="signal peptide" evidence="2">
    <location>
        <begin position="1"/>
        <end position="24"/>
    </location>
</feature>
<dbReference type="Gene3D" id="2.40.160.20">
    <property type="match status" value="1"/>
</dbReference>
<feature type="chain" id="PRO_5007137824" evidence="2">
    <location>
        <begin position="25"/>
        <end position="231"/>
    </location>
</feature>
<dbReference type="PATRIC" id="fig|294.195.peg.2433"/>
<evidence type="ECO:0000259" key="3">
    <source>
        <dbReference type="Pfam" id="PF13505"/>
    </source>
</evidence>
<reference evidence="4 5" key="1">
    <citation type="submission" date="2015-05" db="EMBL/GenBank/DDBJ databases">
        <title>A genomic and transcriptomic approach to investigate the blue pigment phenotype in Pseudomonas fluorescens.</title>
        <authorList>
            <person name="Andreani N.A."/>
            <person name="Cardazzo B."/>
        </authorList>
    </citation>
    <scope>NUCLEOTIDE SEQUENCE [LARGE SCALE GENOMIC DNA]</scope>
    <source>
        <strain evidence="4 5">Ps_40</strain>
    </source>
</reference>
<keyword evidence="1 2" id="KW-0732">Signal</keyword>
<dbReference type="InterPro" id="IPR027385">
    <property type="entry name" value="Beta-barrel_OMP"/>
</dbReference>
<evidence type="ECO:0000256" key="1">
    <source>
        <dbReference type="ARBA" id="ARBA00022729"/>
    </source>
</evidence>
<proteinExistence type="predicted"/>
<gene>
    <name evidence="4" type="primary">pagN</name>
    <name evidence="4" type="ORF">PFL603g_02278</name>
</gene>
<evidence type="ECO:0000313" key="5">
    <source>
        <dbReference type="Proteomes" id="UP000063434"/>
    </source>
</evidence>